<comment type="catalytic activity">
    <reaction evidence="9 12">
        <text>O-phospho-L-seryl-[protein] + H2O = L-seryl-[protein] + phosphate</text>
        <dbReference type="Rhea" id="RHEA:20629"/>
        <dbReference type="Rhea" id="RHEA-COMP:9863"/>
        <dbReference type="Rhea" id="RHEA-COMP:11604"/>
        <dbReference type="ChEBI" id="CHEBI:15377"/>
        <dbReference type="ChEBI" id="CHEBI:29999"/>
        <dbReference type="ChEBI" id="CHEBI:43474"/>
        <dbReference type="ChEBI" id="CHEBI:83421"/>
        <dbReference type="EC" id="3.1.3.16"/>
    </reaction>
</comment>
<evidence type="ECO:0000256" key="8">
    <source>
        <dbReference type="ARBA" id="ARBA00023242"/>
    </source>
</evidence>
<dbReference type="Gene3D" id="1.25.40.820">
    <property type="match status" value="1"/>
</dbReference>
<dbReference type="EC" id="3.1.3.16" evidence="12"/>
<dbReference type="PANTHER" id="PTHR14732">
    <property type="entry name" value="RNA POLYMERASE II SUBUNIT B1 CTD PHOSPHATASE RPAP2-RELATED"/>
    <property type="match status" value="1"/>
</dbReference>
<comment type="catalytic activity">
    <reaction evidence="10 12">
        <text>O-phospho-L-threonyl-[protein] + H2O = L-threonyl-[protein] + phosphate</text>
        <dbReference type="Rhea" id="RHEA:47004"/>
        <dbReference type="Rhea" id="RHEA-COMP:11060"/>
        <dbReference type="Rhea" id="RHEA-COMP:11605"/>
        <dbReference type="ChEBI" id="CHEBI:15377"/>
        <dbReference type="ChEBI" id="CHEBI:30013"/>
        <dbReference type="ChEBI" id="CHEBI:43474"/>
        <dbReference type="ChEBI" id="CHEBI:61977"/>
        <dbReference type="EC" id="3.1.3.16"/>
    </reaction>
</comment>
<evidence type="ECO:0000256" key="4">
    <source>
        <dbReference type="ARBA" id="ARBA00022771"/>
    </source>
</evidence>
<dbReference type="InterPro" id="IPR039693">
    <property type="entry name" value="Rtr1/RPAP2"/>
</dbReference>
<proteinExistence type="inferred from homology"/>
<dbReference type="GeneID" id="80917162"/>
<keyword evidence="8 12" id="KW-0539">Nucleus</keyword>
<comment type="similarity">
    <text evidence="2 11 12">Belongs to the RPAP2 family.</text>
</comment>
<dbReference type="RefSeq" id="XP_056081066.1">
    <property type="nucleotide sequence ID" value="XM_056226830.1"/>
</dbReference>
<dbReference type="InterPro" id="IPR007308">
    <property type="entry name" value="Rtr1/RPAP2_dom"/>
</dbReference>
<evidence type="ECO:0000256" key="11">
    <source>
        <dbReference type="PROSITE-ProRule" id="PRU00812"/>
    </source>
</evidence>
<keyword evidence="15" id="KW-1185">Reference proteome</keyword>
<evidence type="ECO:0000256" key="7">
    <source>
        <dbReference type="ARBA" id="ARBA00022912"/>
    </source>
</evidence>
<dbReference type="GO" id="GO:0008420">
    <property type="term" value="F:RNA polymerase II CTD heptapeptide repeat phosphatase activity"/>
    <property type="evidence" value="ECO:0007669"/>
    <property type="project" value="UniProtKB-UniRule"/>
</dbReference>
<comment type="function">
    <text evidence="12">Putative RNA polymerase II subunit B1 C-terminal domain (CTD) phosphatase involved in RNA polymerase II transcription regulation.</text>
</comment>
<evidence type="ECO:0000313" key="15">
    <source>
        <dbReference type="Proteomes" id="UP001161438"/>
    </source>
</evidence>
<dbReference type="PROSITE" id="PS51479">
    <property type="entry name" value="ZF_RTR1"/>
    <property type="match status" value="1"/>
</dbReference>
<sequence length="198" mass="22576">MSTINITSIQSTVLQLHQLHEQLSLAEVQMINSAIVSMLTKSSCQNGETLKYLARLLSPTSYMDIINARTENKLCGYPLCHKRVMEDLVTGIFKHPMYCSRFHSKCSLYLMGQLPQTSLHERLGVHLISYNIFNSNNEYTVDLLEEVVGNGLSIDAIKSLIVSFKVLGFDDVCEDESLLLDKYFEQLFSEEQNSWNIR</sequence>
<feature type="domain" description="RTR1-type" evidence="13">
    <location>
        <begin position="52"/>
        <end position="123"/>
    </location>
</feature>
<evidence type="ECO:0000259" key="13">
    <source>
        <dbReference type="PROSITE" id="PS51479"/>
    </source>
</evidence>
<keyword evidence="7 12" id="KW-0904">Protein phosphatase</keyword>
<dbReference type="InterPro" id="IPR038534">
    <property type="entry name" value="Rtr1/RPAP2_sf"/>
</dbReference>
<keyword evidence="3 12" id="KW-0479">Metal-binding</keyword>
<dbReference type="GO" id="GO:0043175">
    <property type="term" value="F:RNA polymerase core enzyme binding"/>
    <property type="evidence" value="ECO:0007669"/>
    <property type="project" value="UniProtKB-UniRule"/>
</dbReference>
<dbReference type="PANTHER" id="PTHR14732:SF0">
    <property type="entry name" value="RNA POLYMERASE II SUBUNIT B1 CTD PHOSPHATASE RPAP2-RELATED"/>
    <property type="match status" value="1"/>
</dbReference>
<accession>A0AA35NGS8</accession>
<protein>
    <recommendedName>
        <fullName evidence="12">RNA polymerase II subunit B1 CTD phosphatase RPAP2 homolog</fullName>
        <ecNumber evidence="12">3.1.3.16</ecNumber>
    </recommendedName>
</protein>
<dbReference type="AlphaFoldDB" id="A0AA35NGS8"/>
<evidence type="ECO:0000256" key="1">
    <source>
        <dbReference type="ARBA" id="ARBA00004123"/>
    </source>
</evidence>
<comment type="subcellular location">
    <subcellularLocation>
        <location evidence="1 12">Nucleus</location>
    </subcellularLocation>
</comment>
<keyword evidence="5 12" id="KW-0378">Hydrolase</keyword>
<dbReference type="GO" id="GO:0005737">
    <property type="term" value="C:cytoplasm"/>
    <property type="evidence" value="ECO:0007669"/>
    <property type="project" value="TreeGrafter"/>
</dbReference>
<evidence type="ECO:0000313" key="14">
    <source>
        <dbReference type="EMBL" id="CAI4037951.1"/>
    </source>
</evidence>
<dbReference type="EMBL" id="OX365760">
    <property type="protein sequence ID" value="CAI4037951.1"/>
    <property type="molecule type" value="Genomic_DNA"/>
</dbReference>
<reference evidence="14" key="1">
    <citation type="submission" date="2022-10" db="EMBL/GenBank/DDBJ databases">
        <authorList>
            <person name="Byrne P K."/>
        </authorList>
    </citation>
    <scope>NUCLEOTIDE SEQUENCE</scope>
    <source>
        <strain evidence="14">IFO1815</strain>
    </source>
</reference>
<organism evidence="14 15">
    <name type="scientific">Saccharomyces mikatae IFO 1815</name>
    <dbReference type="NCBI Taxonomy" id="226126"/>
    <lineage>
        <taxon>Eukaryota</taxon>
        <taxon>Fungi</taxon>
        <taxon>Dikarya</taxon>
        <taxon>Ascomycota</taxon>
        <taxon>Saccharomycotina</taxon>
        <taxon>Saccharomycetes</taxon>
        <taxon>Saccharomycetales</taxon>
        <taxon>Saccharomycetaceae</taxon>
        <taxon>Saccharomyces</taxon>
    </lineage>
</organism>
<evidence type="ECO:0000256" key="3">
    <source>
        <dbReference type="ARBA" id="ARBA00022723"/>
    </source>
</evidence>
<dbReference type="Proteomes" id="UP001161438">
    <property type="component" value="Chromosome 4"/>
</dbReference>
<dbReference type="GO" id="GO:0005634">
    <property type="term" value="C:nucleus"/>
    <property type="evidence" value="ECO:0007669"/>
    <property type="project" value="UniProtKB-SubCell"/>
</dbReference>
<name>A0AA35NGS8_SACMI</name>
<evidence type="ECO:0000256" key="6">
    <source>
        <dbReference type="ARBA" id="ARBA00022833"/>
    </source>
</evidence>
<dbReference type="Pfam" id="PF04181">
    <property type="entry name" value="RPAP2_Rtr1"/>
    <property type="match status" value="1"/>
</dbReference>
<evidence type="ECO:0000256" key="5">
    <source>
        <dbReference type="ARBA" id="ARBA00022801"/>
    </source>
</evidence>
<evidence type="ECO:0000256" key="12">
    <source>
        <dbReference type="RuleBase" id="RU367080"/>
    </source>
</evidence>
<gene>
    <name evidence="14" type="primary">SMKI04G2880</name>
    <name evidence="14" type="ORF">SMKI_04G2880</name>
</gene>
<evidence type="ECO:0000256" key="10">
    <source>
        <dbReference type="ARBA" id="ARBA00048336"/>
    </source>
</evidence>
<evidence type="ECO:0000256" key="9">
    <source>
        <dbReference type="ARBA" id="ARBA00047761"/>
    </source>
</evidence>
<keyword evidence="6 12" id="KW-0862">Zinc</keyword>
<dbReference type="GO" id="GO:0008270">
    <property type="term" value="F:zinc ion binding"/>
    <property type="evidence" value="ECO:0007669"/>
    <property type="project" value="UniProtKB-KW"/>
</dbReference>
<evidence type="ECO:0000256" key="2">
    <source>
        <dbReference type="ARBA" id="ARBA00005676"/>
    </source>
</evidence>
<keyword evidence="4 12" id="KW-0863">Zinc-finger</keyword>